<dbReference type="Pfam" id="PF13174">
    <property type="entry name" value="TPR_6"/>
    <property type="match status" value="1"/>
</dbReference>
<evidence type="ECO:0000313" key="3">
    <source>
        <dbReference type="EMBL" id="SEL65141.1"/>
    </source>
</evidence>
<feature type="repeat" description="TPR" evidence="1">
    <location>
        <begin position="191"/>
        <end position="224"/>
    </location>
</feature>
<dbReference type="OrthoDB" id="1144971at2"/>
<dbReference type="AlphaFoldDB" id="A0A1H7RXS5"/>
<evidence type="ECO:0000256" key="1">
    <source>
        <dbReference type="PROSITE-ProRule" id="PRU00339"/>
    </source>
</evidence>
<dbReference type="EMBL" id="FOAB01000005">
    <property type="protein sequence ID" value="SEL65141.1"/>
    <property type="molecule type" value="Genomic_DNA"/>
</dbReference>
<dbReference type="RefSeq" id="WP_091409817.1">
    <property type="nucleotide sequence ID" value="NZ_FOAB01000005.1"/>
</dbReference>
<dbReference type="PROSITE" id="PS50005">
    <property type="entry name" value="TPR"/>
    <property type="match status" value="1"/>
</dbReference>
<keyword evidence="1" id="KW-0802">TPR repeat</keyword>
<dbReference type="Proteomes" id="UP000198521">
    <property type="component" value="Unassembled WGS sequence"/>
</dbReference>
<dbReference type="SUPFAM" id="SSF48452">
    <property type="entry name" value="TPR-like"/>
    <property type="match status" value="1"/>
</dbReference>
<evidence type="ECO:0000313" key="4">
    <source>
        <dbReference type="Proteomes" id="UP000198521"/>
    </source>
</evidence>
<accession>A0A1H7RXS5</accession>
<dbReference type="Gene3D" id="1.25.40.10">
    <property type="entry name" value="Tetratricopeptide repeat domain"/>
    <property type="match status" value="1"/>
</dbReference>
<gene>
    <name evidence="3" type="ORF">SAMN04487910_2922</name>
</gene>
<dbReference type="InterPro" id="IPR011990">
    <property type="entry name" value="TPR-like_helical_dom_sf"/>
</dbReference>
<name>A0A1H7RXS5_AQUAM</name>
<protein>
    <submittedName>
        <fullName evidence="3">Tetratricopeptide repeat-containing protein</fullName>
    </submittedName>
</protein>
<dbReference type="STRING" id="1038014.SAMN04487910_2922"/>
<keyword evidence="2" id="KW-0812">Transmembrane</keyword>
<reference evidence="4" key="1">
    <citation type="submission" date="2016-10" db="EMBL/GenBank/DDBJ databases">
        <authorList>
            <person name="Varghese N."/>
            <person name="Submissions S."/>
        </authorList>
    </citation>
    <scope>NUCLEOTIDE SEQUENCE [LARGE SCALE GENOMIC DNA]</scope>
    <source>
        <strain evidence="4">DSM 25232 / NCIMB 14723 / 92V</strain>
    </source>
</reference>
<proteinExistence type="predicted"/>
<evidence type="ECO:0000256" key="2">
    <source>
        <dbReference type="SAM" id="Phobius"/>
    </source>
</evidence>
<organism evidence="3 4">
    <name type="scientific">Aquimarina amphilecti</name>
    <dbReference type="NCBI Taxonomy" id="1038014"/>
    <lineage>
        <taxon>Bacteria</taxon>
        <taxon>Pseudomonadati</taxon>
        <taxon>Bacteroidota</taxon>
        <taxon>Flavobacteriia</taxon>
        <taxon>Flavobacteriales</taxon>
        <taxon>Flavobacteriaceae</taxon>
        <taxon>Aquimarina</taxon>
    </lineage>
</organism>
<keyword evidence="2" id="KW-0472">Membrane</keyword>
<sequence>MEFEEEDYNQIINYNLGNLSEAENIEIQKRMEVDKVFREEVLLYQKLPYAITEKGWPDWGHENNEQEIEKIKTLKRSELISNIESKIKSGGRQYFENQNKHRKVWRKYAVGLVAALIIVFVSIKIFNFNSLSGESLYAEYVDWENNLLSTTEQSNVENRELQGEQLFKKEEYKKAKIIFIDIIEKGKRQDSHTLMYLGASYLELEEYNDALQIFDQLLQQKSLNSNRAYWYKSMVYLKQGDISKAKEELLSLIKNKENFNYSKARELLKQLD</sequence>
<dbReference type="InterPro" id="IPR019734">
    <property type="entry name" value="TPR_rpt"/>
</dbReference>
<keyword evidence="2" id="KW-1133">Transmembrane helix</keyword>
<feature type="transmembrane region" description="Helical" evidence="2">
    <location>
        <begin position="108"/>
        <end position="126"/>
    </location>
</feature>
<keyword evidence="4" id="KW-1185">Reference proteome</keyword>